<dbReference type="Proteomes" id="UP001381693">
    <property type="component" value="Unassembled WGS sequence"/>
</dbReference>
<keyword evidence="1" id="KW-1133">Transmembrane helix</keyword>
<evidence type="ECO:0000313" key="2">
    <source>
        <dbReference type="EMBL" id="KAK7081151.1"/>
    </source>
</evidence>
<proteinExistence type="predicted"/>
<evidence type="ECO:0000256" key="1">
    <source>
        <dbReference type="SAM" id="Phobius"/>
    </source>
</evidence>
<dbReference type="AlphaFoldDB" id="A0AAN8XBE5"/>
<name>A0AAN8XBE5_HALRR</name>
<accession>A0AAN8XBE5</accession>
<gene>
    <name evidence="2" type="ORF">SK128_006547</name>
</gene>
<reference evidence="2 3" key="1">
    <citation type="submission" date="2023-11" db="EMBL/GenBank/DDBJ databases">
        <title>Halocaridina rubra genome assembly.</title>
        <authorList>
            <person name="Smith C."/>
        </authorList>
    </citation>
    <scope>NUCLEOTIDE SEQUENCE [LARGE SCALE GENOMIC DNA]</scope>
    <source>
        <strain evidence="2">EP-1</strain>
        <tissue evidence="2">Whole</tissue>
    </source>
</reference>
<keyword evidence="1" id="KW-0472">Membrane</keyword>
<protein>
    <submittedName>
        <fullName evidence="2">Uncharacterized protein</fullName>
    </submittedName>
</protein>
<feature type="transmembrane region" description="Helical" evidence="1">
    <location>
        <begin position="48"/>
        <end position="68"/>
    </location>
</feature>
<sequence>MTSFQSLKYVVQSDFTVAEKAIQVQVSLAETGKNEVFRRLRGRSLIRAMLLLSPFTFYSPTILVKALLMGHLSESNSEPSEDDPLPCLYFLTELQELNIDHSHDTAS</sequence>
<keyword evidence="3" id="KW-1185">Reference proteome</keyword>
<dbReference type="EMBL" id="JAXCGZ010005690">
    <property type="protein sequence ID" value="KAK7081151.1"/>
    <property type="molecule type" value="Genomic_DNA"/>
</dbReference>
<evidence type="ECO:0000313" key="3">
    <source>
        <dbReference type="Proteomes" id="UP001381693"/>
    </source>
</evidence>
<comment type="caution">
    <text evidence="2">The sequence shown here is derived from an EMBL/GenBank/DDBJ whole genome shotgun (WGS) entry which is preliminary data.</text>
</comment>
<keyword evidence="1" id="KW-0812">Transmembrane</keyword>
<organism evidence="2 3">
    <name type="scientific">Halocaridina rubra</name>
    <name type="common">Hawaiian red shrimp</name>
    <dbReference type="NCBI Taxonomy" id="373956"/>
    <lineage>
        <taxon>Eukaryota</taxon>
        <taxon>Metazoa</taxon>
        <taxon>Ecdysozoa</taxon>
        <taxon>Arthropoda</taxon>
        <taxon>Crustacea</taxon>
        <taxon>Multicrustacea</taxon>
        <taxon>Malacostraca</taxon>
        <taxon>Eumalacostraca</taxon>
        <taxon>Eucarida</taxon>
        <taxon>Decapoda</taxon>
        <taxon>Pleocyemata</taxon>
        <taxon>Caridea</taxon>
        <taxon>Atyoidea</taxon>
        <taxon>Atyidae</taxon>
        <taxon>Halocaridina</taxon>
    </lineage>
</organism>